<accession>A0A132BEJ4</accession>
<dbReference type="KEGG" id="psco:LY89DRAFT_261200"/>
<keyword evidence="3" id="KW-1185">Reference proteome</keyword>
<proteinExistence type="predicted"/>
<evidence type="ECO:0000313" key="3">
    <source>
        <dbReference type="Proteomes" id="UP000070700"/>
    </source>
</evidence>
<dbReference type="AlphaFoldDB" id="A0A132BEJ4"/>
<dbReference type="Proteomes" id="UP000070700">
    <property type="component" value="Unassembled WGS sequence"/>
</dbReference>
<protein>
    <submittedName>
        <fullName evidence="2">Uncharacterized protein</fullName>
    </submittedName>
</protein>
<feature type="transmembrane region" description="Helical" evidence="1">
    <location>
        <begin position="59"/>
        <end position="77"/>
    </location>
</feature>
<keyword evidence="1" id="KW-0812">Transmembrane</keyword>
<dbReference type="RefSeq" id="XP_018064784.1">
    <property type="nucleotide sequence ID" value="XM_018206273.1"/>
</dbReference>
<keyword evidence="1" id="KW-1133">Transmembrane helix</keyword>
<evidence type="ECO:0000313" key="2">
    <source>
        <dbReference type="EMBL" id="KUJ10429.1"/>
    </source>
</evidence>
<keyword evidence="1" id="KW-0472">Membrane</keyword>
<dbReference type="InParanoid" id="A0A132BEJ4"/>
<evidence type="ECO:0000256" key="1">
    <source>
        <dbReference type="SAM" id="Phobius"/>
    </source>
</evidence>
<gene>
    <name evidence="2" type="ORF">LY89DRAFT_261200</name>
</gene>
<sequence length="134" mass="15251">MSTASERASVEILYGTVQFVVRSLSLDQSVNSYKCTLEPFPSRSAAPPYHFGVRCTLRGFWHLFLFCFVFFCFLFVYSNHLGPGIEGNQDSRTATRKSRNSFFFLYNHPSIARHVSGRKQKPISNLMAGRGAQR</sequence>
<dbReference type="EMBL" id="KQ947429">
    <property type="protein sequence ID" value="KUJ10429.1"/>
    <property type="molecule type" value="Genomic_DNA"/>
</dbReference>
<dbReference type="GeneID" id="28815999"/>
<name>A0A132BEJ4_MOLSC</name>
<organism evidence="2 3">
    <name type="scientific">Mollisia scopiformis</name>
    <name type="common">Conifer needle endophyte fungus</name>
    <name type="synonym">Phialocephala scopiformis</name>
    <dbReference type="NCBI Taxonomy" id="149040"/>
    <lineage>
        <taxon>Eukaryota</taxon>
        <taxon>Fungi</taxon>
        <taxon>Dikarya</taxon>
        <taxon>Ascomycota</taxon>
        <taxon>Pezizomycotina</taxon>
        <taxon>Leotiomycetes</taxon>
        <taxon>Helotiales</taxon>
        <taxon>Mollisiaceae</taxon>
        <taxon>Mollisia</taxon>
    </lineage>
</organism>
<reference evidence="2 3" key="1">
    <citation type="submission" date="2015-10" db="EMBL/GenBank/DDBJ databases">
        <title>Full genome of DAOMC 229536 Phialocephala scopiformis, a fungal endophyte of spruce producing the potent anti-insectan compound rugulosin.</title>
        <authorList>
            <consortium name="DOE Joint Genome Institute"/>
            <person name="Walker A.K."/>
            <person name="Frasz S.L."/>
            <person name="Seifert K.A."/>
            <person name="Miller J.D."/>
            <person name="Mondo S.J."/>
            <person name="Labutti K."/>
            <person name="Lipzen A."/>
            <person name="Dockter R."/>
            <person name="Kennedy M."/>
            <person name="Grigoriev I.V."/>
            <person name="Spatafora J.W."/>
        </authorList>
    </citation>
    <scope>NUCLEOTIDE SEQUENCE [LARGE SCALE GENOMIC DNA]</scope>
    <source>
        <strain evidence="2 3">CBS 120377</strain>
    </source>
</reference>